<feature type="transmembrane region" description="Helical" evidence="6">
    <location>
        <begin position="12"/>
        <end position="29"/>
    </location>
</feature>
<evidence type="ECO:0000256" key="2">
    <source>
        <dbReference type="ARBA" id="ARBA00009773"/>
    </source>
</evidence>
<evidence type="ECO:0000256" key="5">
    <source>
        <dbReference type="ARBA" id="ARBA00023136"/>
    </source>
</evidence>
<proteinExistence type="inferred from homology"/>
<evidence type="ECO:0000256" key="1">
    <source>
        <dbReference type="ARBA" id="ARBA00004141"/>
    </source>
</evidence>
<evidence type="ECO:0000313" key="8">
    <source>
        <dbReference type="Proteomes" id="UP001156664"/>
    </source>
</evidence>
<evidence type="ECO:0000256" key="3">
    <source>
        <dbReference type="ARBA" id="ARBA00022692"/>
    </source>
</evidence>
<comment type="subcellular location">
    <subcellularLocation>
        <location evidence="1">Membrane</location>
        <topology evidence="1">Multi-pass membrane protein</topology>
    </subcellularLocation>
</comment>
<feature type="transmembrane region" description="Helical" evidence="6">
    <location>
        <begin position="310"/>
        <end position="343"/>
    </location>
</feature>
<organism evidence="7 8">
    <name type="scientific">Limnobacter litoralis</name>
    <dbReference type="NCBI Taxonomy" id="481366"/>
    <lineage>
        <taxon>Bacteria</taxon>
        <taxon>Pseudomonadati</taxon>
        <taxon>Pseudomonadota</taxon>
        <taxon>Betaproteobacteria</taxon>
        <taxon>Burkholderiales</taxon>
        <taxon>Burkholderiaceae</taxon>
        <taxon>Limnobacter</taxon>
    </lineage>
</organism>
<comment type="similarity">
    <text evidence="2">Belongs to the autoinducer-2 exporter (AI-2E) (TC 2.A.86) family.</text>
</comment>
<evidence type="ECO:0000256" key="4">
    <source>
        <dbReference type="ARBA" id="ARBA00022989"/>
    </source>
</evidence>
<protein>
    <submittedName>
        <fullName evidence="7">AI-2E family transporter</fullName>
    </submittedName>
</protein>
<keyword evidence="3 6" id="KW-0812">Transmembrane</keyword>
<evidence type="ECO:0000313" key="7">
    <source>
        <dbReference type="EMBL" id="GLR26302.1"/>
    </source>
</evidence>
<keyword evidence="4 6" id="KW-1133">Transmembrane helix</keyword>
<comment type="caution">
    <text evidence="7">The sequence shown here is derived from an EMBL/GenBank/DDBJ whole genome shotgun (WGS) entry which is preliminary data.</text>
</comment>
<dbReference type="RefSeq" id="WP_284280848.1">
    <property type="nucleotide sequence ID" value="NZ_BSOJ01000015.1"/>
</dbReference>
<feature type="transmembrane region" description="Helical" evidence="6">
    <location>
        <begin position="279"/>
        <end position="298"/>
    </location>
</feature>
<evidence type="ECO:0000256" key="6">
    <source>
        <dbReference type="SAM" id="Phobius"/>
    </source>
</evidence>
<dbReference type="InterPro" id="IPR002549">
    <property type="entry name" value="AI-2E-like"/>
</dbReference>
<dbReference type="PANTHER" id="PTHR21716:SF4">
    <property type="entry name" value="TRANSMEMBRANE PROTEIN 245"/>
    <property type="match status" value="1"/>
</dbReference>
<feature type="transmembrane region" description="Helical" evidence="6">
    <location>
        <begin position="64"/>
        <end position="87"/>
    </location>
</feature>
<keyword evidence="8" id="KW-1185">Reference proteome</keyword>
<feature type="transmembrane region" description="Helical" evidence="6">
    <location>
        <begin position="161"/>
        <end position="179"/>
    </location>
</feature>
<feature type="transmembrane region" description="Helical" evidence="6">
    <location>
        <begin position="249"/>
        <end position="272"/>
    </location>
</feature>
<keyword evidence="5 6" id="KW-0472">Membrane</keyword>
<feature type="transmembrane region" description="Helical" evidence="6">
    <location>
        <begin position="218"/>
        <end position="243"/>
    </location>
</feature>
<dbReference type="Pfam" id="PF01594">
    <property type="entry name" value="AI-2E_transport"/>
    <property type="match status" value="1"/>
</dbReference>
<dbReference type="Proteomes" id="UP001156664">
    <property type="component" value="Unassembled WGS sequence"/>
</dbReference>
<name>A0ABQ5YS85_9BURK</name>
<dbReference type="EMBL" id="BSOJ01000015">
    <property type="protein sequence ID" value="GLR26302.1"/>
    <property type="molecule type" value="Genomic_DNA"/>
</dbReference>
<gene>
    <name evidence="7" type="ORF">GCM10007875_13920</name>
</gene>
<dbReference type="PANTHER" id="PTHR21716">
    <property type="entry name" value="TRANSMEMBRANE PROTEIN"/>
    <property type="match status" value="1"/>
</dbReference>
<reference evidence="8" key="1">
    <citation type="journal article" date="2019" name="Int. J. Syst. Evol. Microbiol.">
        <title>The Global Catalogue of Microorganisms (GCM) 10K type strain sequencing project: providing services to taxonomists for standard genome sequencing and annotation.</title>
        <authorList>
            <consortium name="The Broad Institute Genomics Platform"/>
            <consortium name="The Broad Institute Genome Sequencing Center for Infectious Disease"/>
            <person name="Wu L."/>
            <person name="Ma J."/>
        </authorList>
    </citation>
    <scope>NUCLEOTIDE SEQUENCE [LARGE SCALE GENOMIC DNA]</scope>
    <source>
        <strain evidence="8">NBRC 105857</strain>
    </source>
</reference>
<accession>A0ABQ5YS85</accession>
<sequence length="359" mass="38886">MAEHLRQPKSLISTLFTILILLGAAVVLSPFLLSILWAGIIATAFWPLHCRIRTRFPGRPNTAAFITTLVVAFLLVGPMIGLIVFMVRDVLHITTFLRLADKQGVAVPDWLSHVPAMGDFLVQKWKEYLSIPEQISGLLRDTFTQRLGAIQGTASAILLELLGRVATLFFALWVLFFFYRDGSAISIRMNRIGNDWLGQRWRPYVSHMPPALRAAVNGLVIVSFAEAVILSGLFALCGVYAPVLLGTTTAVIAFVPMAAPGVLGILGTVLFLSGHGVAGIVLVSVGMLVVMIADYLIRPLLIQGGTHLPFLAVLFGVFGGVVTMGIVGLIIGPVLLVLLVVFFDEASHAHHHDQPESIN</sequence>